<organism evidence="1 2">
    <name type="scientific">Streptococcus cuniculi</name>
    <dbReference type="NCBI Taxonomy" id="1432788"/>
    <lineage>
        <taxon>Bacteria</taxon>
        <taxon>Bacillati</taxon>
        <taxon>Bacillota</taxon>
        <taxon>Bacilli</taxon>
        <taxon>Lactobacillales</taxon>
        <taxon>Streptococcaceae</taxon>
        <taxon>Streptococcus</taxon>
    </lineage>
</organism>
<proteinExistence type="predicted"/>
<evidence type="ECO:0000313" key="2">
    <source>
        <dbReference type="Proteomes" id="UP000297253"/>
    </source>
</evidence>
<sequence>MSFQYTDEQLSILNQGRNVYSVNRNFVNRGNAEGGEYQYIVDKPDAKLLSNESNTIRMPDNQQFKVIKTYSDPRTGFDGMAVAPIVDGKVNQSIYI</sequence>
<protein>
    <submittedName>
        <fullName evidence="1">Uncharacterized protein</fullName>
    </submittedName>
</protein>
<dbReference type="Proteomes" id="UP000297253">
    <property type="component" value="Unassembled WGS sequence"/>
</dbReference>
<dbReference type="OrthoDB" id="2207909at2"/>
<gene>
    <name evidence="1" type="ORF">E4T82_01650</name>
</gene>
<comment type="caution">
    <text evidence="1">The sequence shown here is derived from an EMBL/GenBank/DDBJ whole genome shotgun (WGS) entry which is preliminary data.</text>
</comment>
<name>A0A4Y9JD81_9STRE</name>
<reference evidence="1 2" key="1">
    <citation type="submission" date="2019-03" db="EMBL/GenBank/DDBJ databases">
        <title>Diversity of the mouse oral microbiome.</title>
        <authorList>
            <person name="Joseph S."/>
            <person name="Aduse-Opoku J."/>
            <person name="Curtis M."/>
            <person name="Wade W."/>
            <person name="Hashim A."/>
        </authorList>
    </citation>
    <scope>NUCLEOTIDE SEQUENCE [LARGE SCALE GENOMIC DNA]</scope>
    <source>
        <strain evidence="1 2">WM131</strain>
    </source>
</reference>
<accession>A0A4Y9JD81</accession>
<dbReference type="AlphaFoldDB" id="A0A4Y9JD81"/>
<dbReference type="EMBL" id="SPPD01000002">
    <property type="protein sequence ID" value="TFU98501.1"/>
    <property type="molecule type" value="Genomic_DNA"/>
</dbReference>
<evidence type="ECO:0000313" key="1">
    <source>
        <dbReference type="EMBL" id="TFU98501.1"/>
    </source>
</evidence>
<dbReference type="RefSeq" id="WP_135181174.1">
    <property type="nucleotide sequence ID" value="NZ_JADGKZ010000002.1"/>
</dbReference>